<dbReference type="RefSeq" id="WP_023953196.1">
    <property type="nucleotide sequence ID" value="NZ_AYSV01000132.1"/>
</dbReference>
<evidence type="ECO:0000259" key="4">
    <source>
        <dbReference type="Pfam" id="PF14331"/>
    </source>
</evidence>
<gene>
    <name evidence="6" type="ORF">V757_12055</name>
</gene>
<keyword evidence="1" id="KW-0472">Membrane</keyword>
<dbReference type="InterPro" id="IPR017731">
    <property type="entry name" value="TssM1-like"/>
</dbReference>
<dbReference type="Pfam" id="PF21070">
    <property type="entry name" value="IcmF_helical"/>
    <property type="match status" value="1"/>
</dbReference>
<evidence type="ECO:0000256" key="1">
    <source>
        <dbReference type="SAM" id="Phobius"/>
    </source>
</evidence>
<sequence length="1209" mass="136208">MNFFVNFINRIFSFLFSRSLWTFVGLLILAWLIWFIGPSIAVGQWYPLEDELIRIYVISAIFGIWLIRFIWRKWREARLNSQLLGQLHKSKNSKKIEELPEEERAEIKLLSERFDEAIQLLKQSKFEGKERSLFGGDFSKQYLYQLPWYVFIGAPGSGKTTALINSGLTFPLAEKFGKVALKGVGGTKNCDWWFTDEAVLLDTAGRYTTHESDPTGDEQEWKGFLDLLTKYRTRQPINGVILTVSVSDLLGSNATDRAQHALVLKRRLQELRDELGIHFPVYVMVTKVDLLHGFEAYFHDLSLEEQAQVWGFTLPYEQSQEAGFKFLPAFDKEFTLLQERLFDALPDVLIRNQSDEQRASAYILPQQFANLRMVLGMFLADVFSVSKFESKIIPRGVYFTSGTQGGLSFDKVTSQLKQYLRIDGISSQDKLHPSSQGKSYFLKSLLQEIVFRESGLAGLNLKWEKRYRKIQWLGYCGVGGALLLALIAWGLSYSNNSQYIDYVNDKIPAVVKVGDDIKANQDSDVLALLPFLNKVSTLPDGENFVVDDEPMTYQFGLYQGNKLYSAAKSVYDETIKYVLVPGLARRVETSLRQVSPADLETSYEALRAYLMMYDSSHFDRSYMKTWLMVDLSKTLPPDFTTEQYQSLEKHIDYLLDQGIFVSPFPKDEKLIQQVRDNLDAHDISVRAYSRIKRILSSAKSSDVTVVTLGGVQAPTVFTRKSGKPLNEGVNALYSFNGYWNVFNKRIEEETIRLRKDDTWVLNIDNKQFADGSDKKLVGDVRKLYFNDYIKEWDKYLDDIVLIKPDSLVRSIEVVRSLSSTNSPLTKFIKGVANETTLLRNDTNNEKSIIDRAKDSATGLSSSLTSIVGPVQTANLVRKDAEPEKLEEMVDNHFIEYHELATSSGQGVPPPIDGTISLLGEFYTYLTAADTSLRTKTTLPPGEVVSKMQAEAGRLPPVIGGMLDTLSSAATKKISAEQQENVGANVNAVLGTFCRRAIAGRYPFANSGRDIAPNDFARFFAPGQMMDTFFQQNLMDMVDMSTRPWRFKPSIDGNLGGMAQFLTSFEKASVIRDVYFAAGRNEPSFKVAIKPIEMDASITQFILNVDGQVLTYEHGPQVGITVEWPGKQGSNQVSMNVSPQVGTSGLSTSGPWALNRLLDRARLRPGKSPEVVYATFNLGGRAVTLEFTSYSAKSPFRLAEMRGFTCPGKN</sequence>
<feature type="transmembrane region" description="Helical" evidence="1">
    <location>
        <begin position="472"/>
        <end position="491"/>
    </location>
</feature>
<dbReference type="AlphaFoldDB" id="V8FTZ3"/>
<dbReference type="PANTHER" id="PTHR36153:SF1">
    <property type="entry name" value="TYPE VI SECRETION SYSTEM COMPONENT TSSM1"/>
    <property type="match status" value="1"/>
</dbReference>
<dbReference type="OrthoDB" id="9758229at2"/>
<dbReference type="Pfam" id="PF14331">
    <property type="entry name" value="IcmF-related_N"/>
    <property type="match status" value="1"/>
</dbReference>
<keyword evidence="1" id="KW-1133">Transmembrane helix</keyword>
<organism evidence="6 7">
    <name type="scientific">Pelistega indica</name>
    <dbReference type="NCBI Taxonomy" id="1414851"/>
    <lineage>
        <taxon>Bacteria</taxon>
        <taxon>Pseudomonadati</taxon>
        <taxon>Pseudomonadota</taxon>
        <taxon>Betaproteobacteria</taxon>
        <taxon>Burkholderiales</taxon>
        <taxon>Alcaligenaceae</taxon>
        <taxon>Pelistega</taxon>
    </lineage>
</organism>
<evidence type="ECO:0008006" key="8">
    <source>
        <dbReference type="Google" id="ProtNLM"/>
    </source>
</evidence>
<reference evidence="6 7" key="1">
    <citation type="submission" date="2013-11" db="EMBL/GenBank/DDBJ databases">
        <title>Genomic analysis of Pelistega sp. HM-7.</title>
        <authorList>
            <person name="Kumbhare S.V."/>
            <person name="Shetty S.A."/>
            <person name="Sharma O."/>
            <person name="Dhotre D.P."/>
        </authorList>
    </citation>
    <scope>NUCLEOTIDE SEQUENCE [LARGE SCALE GENOMIC DNA]</scope>
    <source>
        <strain evidence="6 7">HM-7</strain>
    </source>
</reference>
<evidence type="ECO:0000259" key="3">
    <source>
        <dbReference type="Pfam" id="PF06761"/>
    </source>
</evidence>
<keyword evidence="1" id="KW-0812">Transmembrane</keyword>
<keyword evidence="7" id="KW-1185">Reference proteome</keyword>
<dbReference type="EMBL" id="AYSV01000132">
    <property type="protein sequence ID" value="ETD66892.1"/>
    <property type="molecule type" value="Genomic_DNA"/>
</dbReference>
<dbReference type="InterPro" id="IPR048677">
    <property type="entry name" value="TssM1_hel"/>
</dbReference>
<dbReference type="SUPFAM" id="SSF52540">
    <property type="entry name" value="P-loop containing nucleoside triphosphate hydrolases"/>
    <property type="match status" value="1"/>
</dbReference>
<proteinExistence type="predicted"/>
<dbReference type="NCBIfam" id="TIGR03348">
    <property type="entry name" value="VI_IcmF"/>
    <property type="match status" value="1"/>
</dbReference>
<evidence type="ECO:0000259" key="5">
    <source>
        <dbReference type="Pfam" id="PF21070"/>
    </source>
</evidence>
<protein>
    <recommendedName>
        <fullName evidence="8">Type VI secretion protein</fullName>
    </recommendedName>
</protein>
<dbReference type="InterPro" id="IPR009612">
    <property type="entry name" value="IcmF-rel"/>
</dbReference>
<evidence type="ECO:0000259" key="2">
    <source>
        <dbReference type="Pfam" id="PF06744"/>
    </source>
</evidence>
<dbReference type="InterPro" id="IPR053156">
    <property type="entry name" value="T6SS_TssM-like"/>
</dbReference>
<comment type="caution">
    <text evidence="6">The sequence shown here is derived from an EMBL/GenBank/DDBJ whole genome shotgun (WGS) entry which is preliminary data.</text>
</comment>
<feature type="domain" description="Type VI secretion system IcmF C-terminal" evidence="2">
    <location>
        <begin position="1087"/>
        <end position="1188"/>
    </location>
</feature>
<dbReference type="Proteomes" id="UP000018766">
    <property type="component" value="Unassembled WGS sequence"/>
</dbReference>
<dbReference type="PATRIC" id="fig|1414851.3.peg.2510"/>
<feature type="domain" description="IcmF-related" evidence="3">
    <location>
        <begin position="529"/>
        <end position="836"/>
    </location>
</feature>
<feature type="domain" description="Type VI secretion system component TssM1 N-terminal" evidence="4">
    <location>
        <begin position="216"/>
        <end position="477"/>
    </location>
</feature>
<name>V8FTZ3_9BURK</name>
<dbReference type="InterPro" id="IPR010623">
    <property type="entry name" value="IcmF_C"/>
</dbReference>
<dbReference type="InterPro" id="IPR025743">
    <property type="entry name" value="TssM1_N"/>
</dbReference>
<evidence type="ECO:0000313" key="7">
    <source>
        <dbReference type="Proteomes" id="UP000018766"/>
    </source>
</evidence>
<dbReference type="Pfam" id="PF06761">
    <property type="entry name" value="IcmF-related"/>
    <property type="match status" value="1"/>
</dbReference>
<dbReference type="Pfam" id="PF06744">
    <property type="entry name" value="IcmF_C"/>
    <property type="match status" value="1"/>
</dbReference>
<feature type="transmembrane region" description="Helical" evidence="1">
    <location>
        <begin position="20"/>
        <end position="41"/>
    </location>
</feature>
<dbReference type="PANTHER" id="PTHR36153">
    <property type="entry name" value="INNER MEMBRANE PROTEIN-RELATED"/>
    <property type="match status" value="1"/>
</dbReference>
<feature type="transmembrane region" description="Helical" evidence="1">
    <location>
        <begin position="53"/>
        <end position="71"/>
    </location>
</feature>
<dbReference type="InterPro" id="IPR027417">
    <property type="entry name" value="P-loop_NTPase"/>
</dbReference>
<accession>V8FTZ3</accession>
<evidence type="ECO:0000313" key="6">
    <source>
        <dbReference type="EMBL" id="ETD66892.1"/>
    </source>
</evidence>
<feature type="domain" description="Type VI secretion system component TssM1 helical" evidence="5">
    <location>
        <begin position="994"/>
        <end position="1078"/>
    </location>
</feature>